<dbReference type="AlphaFoldDB" id="W2RXE3"/>
<keyword evidence="4" id="KW-1185">Reference proteome</keyword>
<feature type="chain" id="PRO_5004823937" description="CREG-like beta-barrel domain-containing protein" evidence="1">
    <location>
        <begin position="23"/>
        <end position="266"/>
    </location>
</feature>
<dbReference type="PANTHER" id="PTHR37273:SF1">
    <property type="entry name" value="ADL397C-AP"/>
    <property type="match status" value="1"/>
</dbReference>
<accession>W2RXE3</accession>
<dbReference type="Pfam" id="PF13883">
    <property type="entry name" value="CREG_beta-barrel"/>
    <property type="match status" value="1"/>
</dbReference>
<keyword evidence="1" id="KW-0732">Signal</keyword>
<gene>
    <name evidence="3" type="ORF">HMPREF1541_04636</name>
</gene>
<dbReference type="PANTHER" id="PTHR37273">
    <property type="entry name" value="CHROMOSOME 8, WHOLE GENOME SHOTGUN SEQUENCE"/>
    <property type="match status" value="1"/>
</dbReference>
<dbReference type="Proteomes" id="UP000030752">
    <property type="component" value="Unassembled WGS sequence"/>
</dbReference>
<sequence length="266" mass="28945">MHLPTTLLSVLAALSLPPPIHSIPAPHQNPLAAHPNDHIFPLSSSSGGTHKIPSRHTSTLLARRLLALSPSGSLSTIFPPSHNLSTDPAYRFTPDSVGGAPIALPEYIADCEGNGDPTLIMLDISTAAKNAREGRNVSLAVDWWAGYERVTGERPGSAAALPRVALLGWLQEMGEGEVEKYGVKECFFDGHRDARGWEPGARRGAHSGRWVRLRVEGVYWVGGFGDRAWIGWLDLAEWKGVSEGEWRGVRLPGEGEKEKEEELDEL</sequence>
<dbReference type="GeneID" id="19971975"/>
<dbReference type="STRING" id="1220924.W2RXE3"/>
<dbReference type="InterPro" id="IPR055343">
    <property type="entry name" value="CREG_beta-barrel"/>
</dbReference>
<dbReference type="EMBL" id="KB822720">
    <property type="protein sequence ID" value="ETN40359.1"/>
    <property type="molecule type" value="Genomic_DNA"/>
</dbReference>
<evidence type="ECO:0000313" key="3">
    <source>
        <dbReference type="EMBL" id="ETN40359.1"/>
    </source>
</evidence>
<evidence type="ECO:0000256" key="1">
    <source>
        <dbReference type="SAM" id="SignalP"/>
    </source>
</evidence>
<organism evidence="3 4">
    <name type="scientific">Cyphellophora europaea (strain CBS 101466)</name>
    <name type="common">Phialophora europaea</name>
    <dbReference type="NCBI Taxonomy" id="1220924"/>
    <lineage>
        <taxon>Eukaryota</taxon>
        <taxon>Fungi</taxon>
        <taxon>Dikarya</taxon>
        <taxon>Ascomycota</taxon>
        <taxon>Pezizomycotina</taxon>
        <taxon>Eurotiomycetes</taxon>
        <taxon>Chaetothyriomycetidae</taxon>
        <taxon>Chaetothyriales</taxon>
        <taxon>Cyphellophoraceae</taxon>
        <taxon>Cyphellophora</taxon>
    </lineage>
</organism>
<dbReference type="InterPro" id="IPR012349">
    <property type="entry name" value="Split_barrel_FMN-bd"/>
</dbReference>
<dbReference type="SUPFAM" id="SSF50475">
    <property type="entry name" value="FMN-binding split barrel"/>
    <property type="match status" value="1"/>
</dbReference>
<dbReference type="VEuPathDB" id="FungiDB:HMPREF1541_04636"/>
<dbReference type="eggNOG" id="ENOG502RDU8">
    <property type="taxonomic scope" value="Eukaryota"/>
</dbReference>
<dbReference type="RefSeq" id="XP_008717202.1">
    <property type="nucleotide sequence ID" value="XM_008718980.1"/>
</dbReference>
<name>W2RXE3_CYPE1</name>
<dbReference type="OrthoDB" id="2138282at2759"/>
<dbReference type="InParanoid" id="W2RXE3"/>
<evidence type="ECO:0000259" key="2">
    <source>
        <dbReference type="Pfam" id="PF13883"/>
    </source>
</evidence>
<feature type="domain" description="CREG-like beta-barrel" evidence="2">
    <location>
        <begin position="53"/>
        <end position="237"/>
    </location>
</feature>
<proteinExistence type="predicted"/>
<reference evidence="3 4" key="1">
    <citation type="submission" date="2013-03" db="EMBL/GenBank/DDBJ databases">
        <title>The Genome Sequence of Phialophora europaea CBS 101466.</title>
        <authorList>
            <consortium name="The Broad Institute Genomics Platform"/>
            <person name="Cuomo C."/>
            <person name="de Hoog S."/>
            <person name="Gorbushina A."/>
            <person name="Walker B."/>
            <person name="Young S.K."/>
            <person name="Zeng Q."/>
            <person name="Gargeya S."/>
            <person name="Fitzgerald M."/>
            <person name="Haas B."/>
            <person name="Abouelleil A."/>
            <person name="Allen A.W."/>
            <person name="Alvarado L."/>
            <person name="Arachchi H.M."/>
            <person name="Berlin A.M."/>
            <person name="Chapman S.B."/>
            <person name="Gainer-Dewar J."/>
            <person name="Goldberg J."/>
            <person name="Griggs A."/>
            <person name="Gujja S."/>
            <person name="Hansen M."/>
            <person name="Howarth C."/>
            <person name="Imamovic A."/>
            <person name="Ireland A."/>
            <person name="Larimer J."/>
            <person name="McCowan C."/>
            <person name="Murphy C."/>
            <person name="Pearson M."/>
            <person name="Poon T.W."/>
            <person name="Priest M."/>
            <person name="Roberts A."/>
            <person name="Saif S."/>
            <person name="Shea T."/>
            <person name="Sisk P."/>
            <person name="Sykes S."/>
            <person name="Wortman J."/>
            <person name="Nusbaum C."/>
            <person name="Birren B."/>
        </authorList>
    </citation>
    <scope>NUCLEOTIDE SEQUENCE [LARGE SCALE GENOMIC DNA]</scope>
    <source>
        <strain evidence="3 4">CBS 101466</strain>
    </source>
</reference>
<protein>
    <recommendedName>
        <fullName evidence="2">CREG-like beta-barrel domain-containing protein</fullName>
    </recommendedName>
</protein>
<feature type="signal peptide" evidence="1">
    <location>
        <begin position="1"/>
        <end position="22"/>
    </location>
</feature>
<dbReference type="HOGENOM" id="CLU_056802_1_0_1"/>
<evidence type="ECO:0000313" key="4">
    <source>
        <dbReference type="Proteomes" id="UP000030752"/>
    </source>
</evidence>
<dbReference type="Gene3D" id="2.30.110.10">
    <property type="entry name" value="Electron Transport, Fmn-binding Protein, Chain A"/>
    <property type="match status" value="1"/>
</dbReference>